<feature type="transmembrane region" description="Helical" evidence="6">
    <location>
        <begin position="40"/>
        <end position="66"/>
    </location>
</feature>
<dbReference type="RefSeq" id="WP_058122842.1">
    <property type="nucleotide sequence ID" value="NZ_CYRX01000011.1"/>
</dbReference>
<evidence type="ECO:0000313" key="8">
    <source>
        <dbReference type="Proteomes" id="UP000051298"/>
    </source>
</evidence>
<keyword evidence="2" id="KW-1003">Cell membrane</keyword>
<evidence type="ECO:0000256" key="3">
    <source>
        <dbReference type="ARBA" id="ARBA00022692"/>
    </source>
</evidence>
<name>A0A0P1FH95_9RHOB</name>
<protein>
    <submittedName>
        <fullName evidence="7">Homoserine/homoserine lactone efflux protein</fullName>
    </submittedName>
</protein>
<sequence length="207" mass="21749">MPIDLLLYLAFLPAVLALVVTPGPDMMFAMAQGLRGGTRVAVAAAAGISAGALINATLAGAGLGYVVERAPWVFGVVRWVGVAYLAYLAWKTLTTPLTGESKAKIRPSRAFRDGLIVNLSNPSVIFFILAFIPQFVDPTRPIFAQFVIYGATIAVLGFGVKSTAGAFAGQLGPWLARSPRAERTLRWVTASVFGALAARVALTGVKA</sequence>
<reference evidence="7 8" key="1">
    <citation type="submission" date="2015-09" db="EMBL/GenBank/DDBJ databases">
        <authorList>
            <consortium name="Swine Surveillance"/>
        </authorList>
    </citation>
    <scope>NUCLEOTIDE SEQUENCE [LARGE SCALE GENOMIC DNA]</scope>
    <source>
        <strain evidence="7 8">CECT 5294</strain>
    </source>
</reference>
<dbReference type="AlphaFoldDB" id="A0A0P1FH95"/>
<accession>A0A0P1FH95</accession>
<keyword evidence="4 6" id="KW-1133">Transmembrane helix</keyword>
<feature type="transmembrane region" description="Helical" evidence="6">
    <location>
        <begin position="142"/>
        <end position="164"/>
    </location>
</feature>
<feature type="transmembrane region" description="Helical" evidence="6">
    <location>
        <begin position="114"/>
        <end position="136"/>
    </location>
</feature>
<keyword evidence="3 6" id="KW-0812">Transmembrane</keyword>
<proteinExistence type="predicted"/>
<evidence type="ECO:0000256" key="1">
    <source>
        <dbReference type="ARBA" id="ARBA00004651"/>
    </source>
</evidence>
<dbReference type="GO" id="GO:0005886">
    <property type="term" value="C:plasma membrane"/>
    <property type="evidence" value="ECO:0007669"/>
    <property type="project" value="UniProtKB-SubCell"/>
</dbReference>
<dbReference type="eggNOG" id="COG1280">
    <property type="taxonomic scope" value="Bacteria"/>
</dbReference>
<comment type="subcellular location">
    <subcellularLocation>
        <location evidence="1">Cell membrane</location>
        <topology evidence="1">Multi-pass membrane protein</topology>
    </subcellularLocation>
</comment>
<evidence type="ECO:0000256" key="4">
    <source>
        <dbReference type="ARBA" id="ARBA00022989"/>
    </source>
</evidence>
<dbReference type="Pfam" id="PF01810">
    <property type="entry name" value="LysE"/>
    <property type="match status" value="1"/>
</dbReference>
<gene>
    <name evidence="7" type="primary">rhtB_3</name>
    <name evidence="7" type="ORF">THS5294_00981</name>
</gene>
<dbReference type="GO" id="GO:0015171">
    <property type="term" value="F:amino acid transmembrane transporter activity"/>
    <property type="evidence" value="ECO:0007669"/>
    <property type="project" value="TreeGrafter"/>
</dbReference>
<evidence type="ECO:0000256" key="5">
    <source>
        <dbReference type="ARBA" id="ARBA00023136"/>
    </source>
</evidence>
<evidence type="ECO:0000313" key="7">
    <source>
        <dbReference type="EMBL" id="CUH59694.1"/>
    </source>
</evidence>
<evidence type="ECO:0000256" key="2">
    <source>
        <dbReference type="ARBA" id="ARBA00022475"/>
    </source>
</evidence>
<dbReference type="PANTHER" id="PTHR30086">
    <property type="entry name" value="ARGININE EXPORTER PROTEIN ARGO"/>
    <property type="match status" value="1"/>
</dbReference>
<dbReference type="PANTHER" id="PTHR30086:SF20">
    <property type="entry name" value="ARGININE EXPORTER PROTEIN ARGO-RELATED"/>
    <property type="match status" value="1"/>
</dbReference>
<dbReference type="InterPro" id="IPR001123">
    <property type="entry name" value="LeuE-type"/>
</dbReference>
<keyword evidence="5 6" id="KW-0472">Membrane</keyword>
<dbReference type="STRING" id="266809.PM03_08400"/>
<dbReference type="EMBL" id="CYRX01000011">
    <property type="protein sequence ID" value="CUH59694.1"/>
    <property type="molecule type" value="Genomic_DNA"/>
</dbReference>
<organism evidence="7 8">
    <name type="scientific">Thalassobacter stenotrophicus</name>
    <dbReference type="NCBI Taxonomy" id="266809"/>
    <lineage>
        <taxon>Bacteria</taxon>
        <taxon>Pseudomonadati</taxon>
        <taxon>Pseudomonadota</taxon>
        <taxon>Alphaproteobacteria</taxon>
        <taxon>Rhodobacterales</taxon>
        <taxon>Roseobacteraceae</taxon>
        <taxon>Thalassobacter</taxon>
    </lineage>
</organism>
<feature type="transmembrane region" description="Helical" evidence="6">
    <location>
        <begin position="72"/>
        <end position="93"/>
    </location>
</feature>
<dbReference type="PIRSF" id="PIRSF006324">
    <property type="entry name" value="LeuE"/>
    <property type="match status" value="1"/>
</dbReference>
<dbReference type="Proteomes" id="UP000051298">
    <property type="component" value="Unassembled WGS sequence"/>
</dbReference>
<feature type="transmembrane region" description="Helical" evidence="6">
    <location>
        <begin position="6"/>
        <end position="28"/>
    </location>
</feature>
<evidence type="ECO:0000256" key="6">
    <source>
        <dbReference type="SAM" id="Phobius"/>
    </source>
</evidence>